<dbReference type="EMBL" id="CP012508">
    <property type="protein sequence ID" value="ALB23728.1"/>
    <property type="molecule type" value="Genomic_DNA"/>
</dbReference>
<gene>
    <name evidence="1" type="ORF">KU39_2552</name>
</gene>
<dbReference type="AlphaFoldDB" id="A0AAC8VJT8"/>
<sequence>MSQSMTKKSLSGHWRIVWMALWDQEYVDLIEPGYIKIDEEGQGEFQFGVVRGFLAM</sequence>
<reference evidence="1 2" key="1">
    <citation type="journal article" date="2014" name="Genome Announc.">
        <title>Comparative Genome Analysis of Two Isolates of the Fish Pathogen Piscirickettsia salmonis from Different Hosts Reveals Major Differences in Virulence-Associated Secretion Systems.</title>
        <authorList>
            <person name="Bohle H."/>
            <person name="Henriquez P."/>
            <person name="Grothusen H."/>
            <person name="Navas E."/>
            <person name="Sandoval A."/>
            <person name="Bustamante F."/>
            <person name="Bustos P."/>
            <person name="Mancilla M."/>
        </authorList>
    </citation>
    <scope>NUCLEOTIDE SEQUENCE [LARGE SCALE GENOMIC DNA]</scope>
    <source>
        <strain evidence="2">B1-32597</strain>
    </source>
</reference>
<name>A0AAC8VJT8_PISSA</name>
<dbReference type="Proteomes" id="UP000029558">
    <property type="component" value="Chromosome"/>
</dbReference>
<dbReference type="RefSeq" id="WP_017377063.1">
    <property type="nucleotide sequence ID" value="NZ_CP038927.1"/>
</dbReference>
<proteinExistence type="predicted"/>
<protein>
    <submittedName>
        <fullName evidence="1">Uncharacterized protein</fullName>
    </submittedName>
</protein>
<evidence type="ECO:0000313" key="1">
    <source>
        <dbReference type="EMBL" id="ALB23728.1"/>
    </source>
</evidence>
<evidence type="ECO:0000313" key="2">
    <source>
        <dbReference type="Proteomes" id="UP000029558"/>
    </source>
</evidence>
<accession>A0AAC8VJT8</accession>
<organism evidence="1 2">
    <name type="scientific">Piscirickettsia salmonis</name>
    <dbReference type="NCBI Taxonomy" id="1238"/>
    <lineage>
        <taxon>Bacteria</taxon>
        <taxon>Pseudomonadati</taxon>
        <taxon>Pseudomonadota</taxon>
        <taxon>Gammaproteobacteria</taxon>
        <taxon>Thiotrichales</taxon>
        <taxon>Piscirickettsiaceae</taxon>
        <taxon>Piscirickettsia</taxon>
    </lineage>
</organism>